<dbReference type="EMBL" id="JAUJYO010000011">
    <property type="protein sequence ID" value="KAK1303518.1"/>
    <property type="molecule type" value="Genomic_DNA"/>
</dbReference>
<name>A0AAV9DTC7_ACOCL</name>
<dbReference type="AlphaFoldDB" id="A0AAV9DTC7"/>
<gene>
    <name evidence="1" type="ORF">QJS10_CPB11g02348</name>
</gene>
<proteinExistence type="predicted"/>
<dbReference type="Proteomes" id="UP001180020">
    <property type="component" value="Unassembled WGS sequence"/>
</dbReference>
<sequence length="90" mass="10009">MFSKSESWNPKIWSLKSAMVITKNVATTLLDTRRSSPVLMCLTTTPSGGRTDRIFLRHGSSGSKIPSSLAFWRDSSDDFRWSTSSASEGY</sequence>
<reference evidence="1" key="2">
    <citation type="submission" date="2023-06" db="EMBL/GenBank/DDBJ databases">
        <authorList>
            <person name="Ma L."/>
            <person name="Liu K.-W."/>
            <person name="Li Z."/>
            <person name="Hsiao Y.-Y."/>
            <person name="Qi Y."/>
            <person name="Fu T."/>
            <person name="Tang G."/>
            <person name="Zhang D."/>
            <person name="Sun W.-H."/>
            <person name="Liu D.-K."/>
            <person name="Li Y."/>
            <person name="Chen G.-Z."/>
            <person name="Liu X.-D."/>
            <person name="Liao X.-Y."/>
            <person name="Jiang Y.-T."/>
            <person name="Yu X."/>
            <person name="Hao Y."/>
            <person name="Huang J."/>
            <person name="Zhao X.-W."/>
            <person name="Ke S."/>
            <person name="Chen Y.-Y."/>
            <person name="Wu W.-L."/>
            <person name="Hsu J.-L."/>
            <person name="Lin Y.-F."/>
            <person name="Huang M.-D."/>
            <person name="Li C.-Y."/>
            <person name="Huang L."/>
            <person name="Wang Z.-W."/>
            <person name="Zhao X."/>
            <person name="Zhong W.-Y."/>
            <person name="Peng D.-H."/>
            <person name="Ahmad S."/>
            <person name="Lan S."/>
            <person name="Zhang J.-S."/>
            <person name="Tsai W.-C."/>
            <person name="Van De Peer Y."/>
            <person name="Liu Z.-J."/>
        </authorList>
    </citation>
    <scope>NUCLEOTIDE SEQUENCE</scope>
    <source>
        <strain evidence="1">CP</strain>
        <tissue evidence="1">Leaves</tissue>
    </source>
</reference>
<comment type="caution">
    <text evidence="1">The sequence shown here is derived from an EMBL/GenBank/DDBJ whole genome shotgun (WGS) entry which is preliminary data.</text>
</comment>
<evidence type="ECO:0000313" key="2">
    <source>
        <dbReference type="Proteomes" id="UP001180020"/>
    </source>
</evidence>
<evidence type="ECO:0000313" key="1">
    <source>
        <dbReference type="EMBL" id="KAK1303518.1"/>
    </source>
</evidence>
<keyword evidence="2" id="KW-1185">Reference proteome</keyword>
<accession>A0AAV9DTC7</accession>
<protein>
    <submittedName>
        <fullName evidence="1">Uncharacterized protein</fullName>
    </submittedName>
</protein>
<organism evidence="1 2">
    <name type="scientific">Acorus calamus</name>
    <name type="common">Sweet flag</name>
    <dbReference type="NCBI Taxonomy" id="4465"/>
    <lineage>
        <taxon>Eukaryota</taxon>
        <taxon>Viridiplantae</taxon>
        <taxon>Streptophyta</taxon>
        <taxon>Embryophyta</taxon>
        <taxon>Tracheophyta</taxon>
        <taxon>Spermatophyta</taxon>
        <taxon>Magnoliopsida</taxon>
        <taxon>Liliopsida</taxon>
        <taxon>Acoraceae</taxon>
        <taxon>Acorus</taxon>
    </lineage>
</organism>
<reference evidence="1" key="1">
    <citation type="journal article" date="2023" name="Nat. Commun.">
        <title>Diploid and tetraploid genomes of Acorus and the evolution of monocots.</title>
        <authorList>
            <person name="Ma L."/>
            <person name="Liu K.W."/>
            <person name="Li Z."/>
            <person name="Hsiao Y.Y."/>
            <person name="Qi Y."/>
            <person name="Fu T."/>
            <person name="Tang G.D."/>
            <person name="Zhang D."/>
            <person name="Sun W.H."/>
            <person name="Liu D.K."/>
            <person name="Li Y."/>
            <person name="Chen G.Z."/>
            <person name="Liu X.D."/>
            <person name="Liao X.Y."/>
            <person name="Jiang Y.T."/>
            <person name="Yu X."/>
            <person name="Hao Y."/>
            <person name="Huang J."/>
            <person name="Zhao X.W."/>
            <person name="Ke S."/>
            <person name="Chen Y.Y."/>
            <person name="Wu W.L."/>
            <person name="Hsu J.L."/>
            <person name="Lin Y.F."/>
            <person name="Huang M.D."/>
            <person name="Li C.Y."/>
            <person name="Huang L."/>
            <person name="Wang Z.W."/>
            <person name="Zhao X."/>
            <person name="Zhong W.Y."/>
            <person name="Peng D.H."/>
            <person name="Ahmad S."/>
            <person name="Lan S."/>
            <person name="Zhang J.S."/>
            <person name="Tsai W.C."/>
            <person name="Van de Peer Y."/>
            <person name="Liu Z.J."/>
        </authorList>
    </citation>
    <scope>NUCLEOTIDE SEQUENCE</scope>
    <source>
        <strain evidence="1">CP</strain>
    </source>
</reference>